<sequence>MLVIHHSPCTQTVPVRFRPRGIWRRSPVTLCLGLALLSCIPCLTGCHREIEGENIDLPPERPGRFIPEAAPAEARRSKEAQDREDLAAANGQKPPEPSNRPEDRFEALMPSNATSGPLESGDGHMVIPQAQPIYGKAPQTTPQSPQ</sequence>
<dbReference type="AlphaFoldDB" id="A0A0D6N5G3"/>
<feature type="compositionally biased region" description="Basic and acidic residues" evidence="1">
    <location>
        <begin position="73"/>
        <end position="86"/>
    </location>
</feature>
<name>A0A0D6N5G3_9PROT</name>
<dbReference type="Proteomes" id="UP000321891">
    <property type="component" value="Unassembled WGS sequence"/>
</dbReference>
<dbReference type="EMBL" id="BJVU01000003">
    <property type="protein sequence ID" value="GEL58563.1"/>
    <property type="molecule type" value="Genomic_DNA"/>
</dbReference>
<feature type="region of interest" description="Disordered" evidence="1">
    <location>
        <begin position="53"/>
        <end position="146"/>
    </location>
</feature>
<organism evidence="2 4">
    <name type="scientific">Acetobacter cibinongensis</name>
    <dbReference type="NCBI Taxonomy" id="146475"/>
    <lineage>
        <taxon>Bacteria</taxon>
        <taxon>Pseudomonadati</taxon>
        <taxon>Pseudomonadota</taxon>
        <taxon>Alphaproteobacteria</taxon>
        <taxon>Acetobacterales</taxon>
        <taxon>Acetobacteraceae</taxon>
        <taxon>Acetobacter</taxon>
    </lineage>
</organism>
<evidence type="ECO:0000313" key="5">
    <source>
        <dbReference type="Proteomes" id="UP000321891"/>
    </source>
</evidence>
<reference evidence="3 5" key="2">
    <citation type="submission" date="2019-07" db="EMBL/GenBank/DDBJ databases">
        <title>Whole genome shotgun sequence of Acetobacter cibinongensis NBRC 16605.</title>
        <authorList>
            <person name="Hosoyama A."/>
            <person name="Uohara A."/>
            <person name="Ohji S."/>
            <person name="Ichikawa N."/>
        </authorList>
    </citation>
    <scope>NUCLEOTIDE SEQUENCE [LARGE SCALE GENOMIC DNA]</scope>
    <source>
        <strain evidence="3 5">NBRC 16605</strain>
    </source>
</reference>
<gene>
    <name evidence="2" type="ORF">Abci_017_124</name>
    <name evidence="3" type="ORF">ACI01nite_11650</name>
</gene>
<protein>
    <submittedName>
        <fullName evidence="2">Uncharacterized protein</fullName>
    </submittedName>
</protein>
<evidence type="ECO:0000313" key="4">
    <source>
        <dbReference type="Proteomes" id="UP000032671"/>
    </source>
</evidence>
<dbReference type="EMBL" id="BAMV01000017">
    <property type="protein sequence ID" value="GAN60940.1"/>
    <property type="molecule type" value="Genomic_DNA"/>
</dbReference>
<accession>A0A6N3SQ56</accession>
<evidence type="ECO:0000313" key="3">
    <source>
        <dbReference type="EMBL" id="GEL58563.1"/>
    </source>
</evidence>
<evidence type="ECO:0000313" key="2">
    <source>
        <dbReference type="EMBL" id="GAN60940.1"/>
    </source>
</evidence>
<evidence type="ECO:0000256" key="1">
    <source>
        <dbReference type="SAM" id="MobiDB-lite"/>
    </source>
</evidence>
<dbReference type="STRING" id="1231339.Abci_017_124"/>
<comment type="caution">
    <text evidence="2">The sequence shown here is derived from an EMBL/GenBank/DDBJ whole genome shotgun (WGS) entry which is preliminary data.</text>
</comment>
<proteinExistence type="predicted"/>
<dbReference type="Proteomes" id="UP000032671">
    <property type="component" value="Unassembled WGS sequence"/>
</dbReference>
<keyword evidence="5" id="KW-1185">Reference proteome</keyword>
<accession>A0A0D6N5G3</accession>
<reference evidence="2 4" key="1">
    <citation type="submission" date="2012-11" db="EMBL/GenBank/DDBJ databases">
        <title>Whole genome sequence of Acetobacter cibinongensis 4H-1.</title>
        <authorList>
            <person name="Azuma Y."/>
            <person name="Higashiura N."/>
            <person name="Hirakawa H."/>
            <person name="Matsushita K."/>
        </authorList>
    </citation>
    <scope>NUCLEOTIDE SEQUENCE [LARGE SCALE GENOMIC DNA]</scope>
    <source>
        <strain evidence="2 4">4H-1</strain>
    </source>
</reference>